<comment type="catalytic activity">
    <reaction evidence="1">
        <text>Hydrolysis of terminal non-reducing beta-D-galactose residues in beta-D-galactosides.</text>
        <dbReference type="EC" id="3.2.1.23"/>
    </reaction>
</comment>
<evidence type="ECO:0000256" key="4">
    <source>
        <dbReference type="ARBA" id="ARBA00022801"/>
    </source>
</evidence>
<gene>
    <name evidence="7" type="ORF">GCM10007362_04490</name>
</gene>
<dbReference type="SUPFAM" id="SSF51445">
    <property type="entry name" value="(Trans)glycosidases"/>
    <property type="match status" value="1"/>
</dbReference>
<sequence>MIDLQSAARIRLNGSWNYVLDPEDVGETEQWYEQGLLQSKESPQTLNFPGTLTSNGIGTPYTWNGEMDKEAIRSLRQRHSYVGAAWYEIEVDVPADWQGSKGVVVLLERVMFQSSLWVNGSFAGRCDSLSVPHEYQADALIRTGQKNRITLRIDNRDVQRIGNYPSAYTDETQTIWNGVVGRMELQAYEKIRITDVHIFPHDDLRTVTVTGVCHNETDTELHAFIDLSAHVLGTDPDTVSQNDSPSAPSNRQERLVLPAQTQKTFSWSYDLGPNPLLWDEFRPNRYALKLELRANTETSQTRSSNQVFYAETVQSFALRRFLTDGRKLTINGRPVFLRGTLECCIFPLTGYPPTELEDWLKLMGTVKSYGLNHVRFHSWCPPEAAFEAADRLGVYLQVEGPAWMDTWNTPVGAHPEHYAYLPEEAHRIAKAYGNHPSFCIFSNGNELNGDFGLLHRIAEELRTSDNRHLYTLTTNWDRQPDPAEDLFCTQSVDGTGIRGQFYPDELADGTMLDFREAVVKRDMPVVAHEVGQYTVYPDVDTIADYSGALRAVNLEAIRGDLERRGLSGDVRKFVQSSGMLSLRLYRDEIEAALRTPEFGGFQLLDLHDFPGQSTATIGILDAFWQSKGLIEPEQFRAFCGPTVLLLRMPKRVYTAAEAFEAEIQIAHFGEKELPPSRLEWSIADRSGHVLDRGELNTQQIGFGSGIPLGRLQSDALNQVAQSTELRVAIELPEIKVRNEWSIWVYTQPRLGKEDHGATSEASGSEITITNDWNEETRQVLESGGSVLFLAHAAQLTHAVPGKFAPVFWSPVHFETDNPCGIWVDHAHGALAGFPTAGYAEHQWKDLLDRSVSLIAPKELPFEPIVQVIPNFFHNRKMTNLIEYRAGRGKLLICGMDIDSDLEQRPAAAQLRSSLLTYMNSGRFMPKTVLETEQLQELLRRK</sequence>
<comment type="caution">
    <text evidence="7">The sequence shown here is derived from an EMBL/GenBank/DDBJ whole genome shotgun (WGS) entry which is preliminary data.</text>
</comment>
<evidence type="ECO:0000313" key="7">
    <source>
        <dbReference type="EMBL" id="GGH69436.1"/>
    </source>
</evidence>
<feature type="domain" description="Glycosyl hydrolases family 2 sugar binding" evidence="6">
    <location>
        <begin position="11"/>
        <end position="153"/>
    </location>
</feature>
<dbReference type="SUPFAM" id="SSF49785">
    <property type="entry name" value="Galactose-binding domain-like"/>
    <property type="match status" value="1"/>
</dbReference>
<dbReference type="RefSeq" id="WP_172238456.1">
    <property type="nucleotide sequence ID" value="NZ_BMDD01000001.1"/>
</dbReference>
<evidence type="ECO:0000256" key="3">
    <source>
        <dbReference type="ARBA" id="ARBA00012756"/>
    </source>
</evidence>
<dbReference type="PANTHER" id="PTHR46323:SF2">
    <property type="entry name" value="BETA-GALACTOSIDASE"/>
    <property type="match status" value="1"/>
</dbReference>
<dbReference type="Pfam" id="PF02837">
    <property type="entry name" value="Glyco_hydro_2_N"/>
    <property type="match status" value="1"/>
</dbReference>
<evidence type="ECO:0000259" key="6">
    <source>
        <dbReference type="Pfam" id="PF02837"/>
    </source>
</evidence>
<dbReference type="EC" id="3.2.1.23" evidence="3"/>
<evidence type="ECO:0000256" key="2">
    <source>
        <dbReference type="ARBA" id="ARBA00007401"/>
    </source>
</evidence>
<keyword evidence="4" id="KW-0378">Hydrolase</keyword>
<evidence type="ECO:0000313" key="8">
    <source>
        <dbReference type="Proteomes" id="UP000605427"/>
    </source>
</evidence>
<dbReference type="EMBL" id="BMDD01000001">
    <property type="protein sequence ID" value="GGH69436.1"/>
    <property type="molecule type" value="Genomic_DNA"/>
</dbReference>
<dbReference type="InterPro" id="IPR008979">
    <property type="entry name" value="Galactose-bd-like_sf"/>
</dbReference>
<dbReference type="Gene3D" id="3.20.20.80">
    <property type="entry name" value="Glycosidases"/>
    <property type="match status" value="1"/>
</dbReference>
<name>A0ABQ1ZMR5_9BACL</name>
<dbReference type="InterPro" id="IPR006104">
    <property type="entry name" value="Glyco_hydro_2_N"/>
</dbReference>
<reference evidence="8" key="1">
    <citation type="journal article" date="2019" name="Int. J. Syst. Evol. Microbiol.">
        <title>The Global Catalogue of Microorganisms (GCM) 10K type strain sequencing project: providing services to taxonomists for standard genome sequencing and annotation.</title>
        <authorList>
            <consortium name="The Broad Institute Genomics Platform"/>
            <consortium name="The Broad Institute Genome Sequencing Center for Infectious Disease"/>
            <person name="Wu L."/>
            <person name="Ma J."/>
        </authorList>
    </citation>
    <scope>NUCLEOTIDE SEQUENCE [LARGE SCALE GENOMIC DNA]</scope>
    <source>
        <strain evidence="8">CCM 8702</strain>
    </source>
</reference>
<evidence type="ECO:0000256" key="1">
    <source>
        <dbReference type="ARBA" id="ARBA00001412"/>
    </source>
</evidence>
<accession>A0ABQ1ZMR5</accession>
<dbReference type="Gene3D" id="2.60.120.260">
    <property type="entry name" value="Galactose-binding domain-like"/>
    <property type="match status" value="1"/>
</dbReference>
<dbReference type="Proteomes" id="UP000605427">
    <property type="component" value="Unassembled WGS sequence"/>
</dbReference>
<dbReference type="PANTHER" id="PTHR46323">
    <property type="entry name" value="BETA-GALACTOSIDASE"/>
    <property type="match status" value="1"/>
</dbReference>
<dbReference type="InterPro" id="IPR050347">
    <property type="entry name" value="Bact_Beta-galactosidase"/>
</dbReference>
<comment type="similarity">
    <text evidence="2">Belongs to the glycosyl hydrolase 2 family.</text>
</comment>
<keyword evidence="5" id="KW-0326">Glycosidase</keyword>
<evidence type="ECO:0000256" key="5">
    <source>
        <dbReference type="ARBA" id="ARBA00023295"/>
    </source>
</evidence>
<dbReference type="InterPro" id="IPR017853">
    <property type="entry name" value="GH"/>
</dbReference>
<organism evidence="7 8">
    <name type="scientific">Saccharibacillus endophyticus</name>
    <dbReference type="NCBI Taxonomy" id="2060666"/>
    <lineage>
        <taxon>Bacteria</taxon>
        <taxon>Bacillati</taxon>
        <taxon>Bacillota</taxon>
        <taxon>Bacilli</taxon>
        <taxon>Bacillales</taxon>
        <taxon>Paenibacillaceae</taxon>
        <taxon>Saccharibacillus</taxon>
    </lineage>
</organism>
<keyword evidence="8" id="KW-1185">Reference proteome</keyword>
<proteinExistence type="inferred from homology"/>
<protein>
    <recommendedName>
        <fullName evidence="3">beta-galactosidase</fullName>
        <ecNumber evidence="3">3.2.1.23</ecNumber>
    </recommendedName>
</protein>